<organism evidence="1 2">
    <name type="scientific">Peronosclerospora sorghi</name>
    <dbReference type="NCBI Taxonomy" id="230839"/>
    <lineage>
        <taxon>Eukaryota</taxon>
        <taxon>Sar</taxon>
        <taxon>Stramenopiles</taxon>
        <taxon>Oomycota</taxon>
        <taxon>Peronosporomycetes</taxon>
        <taxon>Peronosporales</taxon>
        <taxon>Peronosporaceae</taxon>
        <taxon>Peronosclerospora</taxon>
    </lineage>
</organism>
<reference evidence="1 2" key="1">
    <citation type="journal article" date="2022" name="bioRxiv">
        <title>The genome of the oomycete Peronosclerospora sorghi, a cosmopolitan pathogen of maize and sorghum, is inflated with dispersed pseudogenes.</title>
        <authorList>
            <person name="Fletcher K."/>
            <person name="Martin F."/>
            <person name="Isakeit T."/>
            <person name="Cavanaugh K."/>
            <person name="Magill C."/>
            <person name="Michelmore R."/>
        </authorList>
    </citation>
    <scope>NUCLEOTIDE SEQUENCE [LARGE SCALE GENOMIC DNA]</scope>
    <source>
        <strain evidence="1">P6</strain>
    </source>
</reference>
<gene>
    <name evidence="1" type="ORF">PsorP6_016332</name>
</gene>
<name>A0ACC0VKT2_9STRA</name>
<dbReference type="Proteomes" id="UP001163321">
    <property type="component" value="Chromosome 8"/>
</dbReference>
<evidence type="ECO:0000313" key="2">
    <source>
        <dbReference type="Proteomes" id="UP001163321"/>
    </source>
</evidence>
<proteinExistence type="predicted"/>
<sequence length="99" mass="11288">MIPQQSHFLPTWHSRSYSSGHVEHMNAVDGDASDESDCLRPLVDYFLLHLESQSRILRSRQEWTEWKLVAETSSATMATEVTLHMVRDKQTVGSCVGKI</sequence>
<protein>
    <submittedName>
        <fullName evidence="1">Uncharacterized protein</fullName>
    </submittedName>
</protein>
<keyword evidence="2" id="KW-1185">Reference proteome</keyword>
<dbReference type="EMBL" id="CM047587">
    <property type="protein sequence ID" value="KAI9907094.1"/>
    <property type="molecule type" value="Genomic_DNA"/>
</dbReference>
<accession>A0ACC0VKT2</accession>
<evidence type="ECO:0000313" key="1">
    <source>
        <dbReference type="EMBL" id="KAI9907094.1"/>
    </source>
</evidence>
<comment type="caution">
    <text evidence="1">The sequence shown here is derived from an EMBL/GenBank/DDBJ whole genome shotgun (WGS) entry which is preliminary data.</text>
</comment>